<gene>
    <name evidence="2" type="ORF">CCH01_07900</name>
</gene>
<dbReference type="Pfam" id="PF06094">
    <property type="entry name" value="GGACT"/>
    <property type="match status" value="1"/>
</dbReference>
<evidence type="ECO:0000313" key="3">
    <source>
        <dbReference type="Proteomes" id="UP000190476"/>
    </source>
</evidence>
<keyword evidence="3" id="KW-1185">Reference proteome</keyword>
<dbReference type="EMBL" id="LT799839">
    <property type="protein sequence ID" value="SLK14954.1"/>
    <property type="molecule type" value="Genomic_DNA"/>
</dbReference>
<evidence type="ECO:0000259" key="1">
    <source>
        <dbReference type="Pfam" id="PF06094"/>
    </source>
</evidence>
<dbReference type="Proteomes" id="UP000190476">
    <property type="component" value="Chromosome I"/>
</dbReference>
<dbReference type="InterPro" id="IPR013024">
    <property type="entry name" value="GGCT-like"/>
</dbReference>
<dbReference type="InterPro" id="IPR036568">
    <property type="entry name" value="GGCT-like_sf"/>
</dbReference>
<dbReference type="RefSeq" id="WP_079481203.1">
    <property type="nucleotide sequence ID" value="NZ_CBML010000006.1"/>
</dbReference>
<dbReference type="Gene3D" id="3.10.490.10">
    <property type="entry name" value="Gamma-glutamyl cyclotransferase-like"/>
    <property type="match status" value="1"/>
</dbReference>
<proteinExistence type="predicted"/>
<sequence length="146" mass="17026">MLEKDQIKVFTYGSLREGFFNYNKYLKGKVIKNRPAKVKDFILYHMPYKGYPAVLKGHGEVYGEVMTLSDYNEVMSAVDEMEGFISKGNPSNEYNKDLVEVLYEDGTKELCYSYIYNKEKDINFDKEAILVNSGDWKLYKQYSGIE</sequence>
<protein>
    <recommendedName>
        <fullName evidence="1">Gamma-glutamylcyclotransferase AIG2-like domain-containing protein</fullName>
    </recommendedName>
</protein>
<dbReference type="GeneID" id="66301141"/>
<feature type="domain" description="Gamma-glutamylcyclotransferase AIG2-like" evidence="1">
    <location>
        <begin position="9"/>
        <end position="137"/>
    </location>
</feature>
<name>A0A1U6J3X9_9CLOT</name>
<dbReference type="SUPFAM" id="SSF110857">
    <property type="entry name" value="Gamma-glutamyl cyclotransferase-like"/>
    <property type="match status" value="1"/>
</dbReference>
<dbReference type="OrthoDB" id="8538589at2"/>
<dbReference type="STRING" id="1351755.CCH01_07900"/>
<accession>A0A1U6J3X9</accession>
<dbReference type="CDD" id="cd06661">
    <property type="entry name" value="GGCT_like"/>
    <property type="match status" value="1"/>
</dbReference>
<dbReference type="InterPro" id="IPR009288">
    <property type="entry name" value="AIG2-like_dom"/>
</dbReference>
<organism evidence="2 3">
    <name type="scientific">Clostridium chauvoei JF4335</name>
    <dbReference type="NCBI Taxonomy" id="1351755"/>
    <lineage>
        <taxon>Bacteria</taxon>
        <taxon>Bacillati</taxon>
        <taxon>Bacillota</taxon>
        <taxon>Clostridia</taxon>
        <taxon>Eubacteriales</taxon>
        <taxon>Clostridiaceae</taxon>
        <taxon>Clostridium</taxon>
    </lineage>
</organism>
<dbReference type="AlphaFoldDB" id="A0A1U6J3X9"/>
<reference evidence="3" key="1">
    <citation type="submission" date="2017-03" db="EMBL/GenBank/DDBJ databases">
        <authorList>
            <person name="Falquet L."/>
            <person name="Falquet L."/>
        </authorList>
    </citation>
    <scope>NUCLEOTIDE SEQUENCE [LARGE SCALE GENOMIC DNA]</scope>
</reference>
<evidence type="ECO:0000313" key="2">
    <source>
        <dbReference type="EMBL" id="SLK14954.1"/>
    </source>
</evidence>